<keyword evidence="3" id="KW-1185">Reference proteome</keyword>
<accession>A0A811NJ52</accession>
<dbReference type="GO" id="GO:0035251">
    <property type="term" value="F:UDP-glucosyltransferase activity"/>
    <property type="evidence" value="ECO:0007669"/>
    <property type="project" value="InterPro"/>
</dbReference>
<feature type="compositionally biased region" description="Low complexity" evidence="1">
    <location>
        <begin position="17"/>
        <end position="35"/>
    </location>
</feature>
<proteinExistence type="predicted"/>
<feature type="compositionally biased region" description="Basic and acidic residues" evidence="1">
    <location>
        <begin position="1"/>
        <end position="11"/>
    </location>
</feature>
<feature type="compositionally biased region" description="Basic and acidic residues" evidence="1">
    <location>
        <begin position="41"/>
        <end position="50"/>
    </location>
</feature>
<reference evidence="2" key="1">
    <citation type="submission" date="2020-10" db="EMBL/GenBank/DDBJ databases">
        <authorList>
            <person name="Han B."/>
            <person name="Lu T."/>
            <person name="Zhao Q."/>
            <person name="Huang X."/>
            <person name="Zhao Y."/>
        </authorList>
    </citation>
    <scope>NUCLEOTIDE SEQUENCE</scope>
</reference>
<dbReference type="PANTHER" id="PTHR48048:SF16">
    <property type="entry name" value="GLYCOSYLTRANSFERASE"/>
    <property type="match status" value="1"/>
</dbReference>
<sequence>MSLGGKEKERTSGCLQPSTPRLSSRSSSPIESTASGTNQHASHEEDDRSVPRPLRQPLRTHDAARNALVEAGYAVAVALIDLTMDQDVALAAAVDRVASAKPSVTIHRLPRIQNPPAIMDCGGDALLWYFKTVKRYNDRLREFLSSLQQQQPPRSVVHAVIVDGPSADALDVTKELGVPAYTFYTTNASAVAVFLQLPWTHAEGQQPSFKELGDTRLSISGVPPMPVSYLMPSMLHDPATGDGDADGETKERHECLAWLDEQPERSVVFLCFGSLGSATHSAKQLKEIAVGLERSGHRFLWVVQAPLPTEGIDPV</sequence>
<comment type="caution">
    <text evidence="2">The sequence shown here is derived from an EMBL/GenBank/DDBJ whole genome shotgun (WGS) entry which is preliminary data.</text>
</comment>
<dbReference type="Proteomes" id="UP000604825">
    <property type="component" value="Unassembled WGS sequence"/>
</dbReference>
<evidence type="ECO:0000313" key="3">
    <source>
        <dbReference type="Proteomes" id="UP000604825"/>
    </source>
</evidence>
<name>A0A811NJ52_9POAL</name>
<evidence type="ECO:0000313" key="2">
    <source>
        <dbReference type="EMBL" id="CAD6223513.1"/>
    </source>
</evidence>
<dbReference type="AlphaFoldDB" id="A0A811NJ52"/>
<dbReference type="EMBL" id="CAJGYO010000004">
    <property type="protein sequence ID" value="CAD6223513.1"/>
    <property type="molecule type" value="Genomic_DNA"/>
</dbReference>
<dbReference type="InterPro" id="IPR050481">
    <property type="entry name" value="UDP-glycosyltransf_plant"/>
</dbReference>
<dbReference type="PANTHER" id="PTHR48048">
    <property type="entry name" value="GLYCOSYLTRANSFERASE"/>
    <property type="match status" value="1"/>
</dbReference>
<feature type="region of interest" description="Disordered" evidence="1">
    <location>
        <begin position="1"/>
        <end position="55"/>
    </location>
</feature>
<gene>
    <name evidence="2" type="ORF">NCGR_LOCUS15921</name>
</gene>
<dbReference type="SUPFAM" id="SSF53756">
    <property type="entry name" value="UDP-Glycosyltransferase/glycogen phosphorylase"/>
    <property type="match status" value="1"/>
</dbReference>
<organism evidence="2 3">
    <name type="scientific">Miscanthus lutarioriparius</name>
    <dbReference type="NCBI Taxonomy" id="422564"/>
    <lineage>
        <taxon>Eukaryota</taxon>
        <taxon>Viridiplantae</taxon>
        <taxon>Streptophyta</taxon>
        <taxon>Embryophyta</taxon>
        <taxon>Tracheophyta</taxon>
        <taxon>Spermatophyta</taxon>
        <taxon>Magnoliopsida</taxon>
        <taxon>Liliopsida</taxon>
        <taxon>Poales</taxon>
        <taxon>Poaceae</taxon>
        <taxon>PACMAD clade</taxon>
        <taxon>Panicoideae</taxon>
        <taxon>Andropogonodae</taxon>
        <taxon>Andropogoneae</taxon>
        <taxon>Saccharinae</taxon>
        <taxon>Miscanthus</taxon>
    </lineage>
</organism>
<dbReference type="OrthoDB" id="5835829at2759"/>
<dbReference type="Gene3D" id="3.40.50.2000">
    <property type="entry name" value="Glycogen Phosphorylase B"/>
    <property type="match status" value="2"/>
</dbReference>
<evidence type="ECO:0000256" key="1">
    <source>
        <dbReference type="SAM" id="MobiDB-lite"/>
    </source>
</evidence>
<protein>
    <submittedName>
        <fullName evidence="2">Uncharacterized protein</fullName>
    </submittedName>
</protein>